<evidence type="ECO:0000256" key="1">
    <source>
        <dbReference type="ARBA" id="ARBA00093462"/>
    </source>
</evidence>
<evidence type="ECO:0000259" key="2">
    <source>
        <dbReference type="Pfam" id="PF07261"/>
    </source>
</evidence>
<dbReference type="Gene3D" id="1.10.10.630">
    <property type="entry name" value="DnaD domain-like"/>
    <property type="match status" value="2"/>
</dbReference>
<feature type="domain" description="DnaB/C C-terminal" evidence="2">
    <location>
        <begin position="269"/>
        <end position="327"/>
    </location>
</feature>
<comment type="similarity">
    <text evidence="1">Belongs to the DnaB/DnaD family.</text>
</comment>
<protein>
    <submittedName>
        <fullName evidence="3">DnaD domain protein</fullName>
    </submittedName>
</protein>
<proteinExistence type="inferred from homology"/>
<dbReference type="PANTHER" id="PTHR37293:SF5">
    <property type="entry name" value="DNA REPLICATION PROTEIN"/>
    <property type="match status" value="1"/>
</dbReference>
<dbReference type="SUPFAM" id="SSF158499">
    <property type="entry name" value="DnaD domain-like"/>
    <property type="match status" value="2"/>
</dbReference>
<dbReference type="EMBL" id="JAODBU010000013">
    <property type="protein sequence ID" value="MCT7399792.1"/>
    <property type="molecule type" value="Genomic_DNA"/>
</dbReference>
<accession>A0ABT2M2N4</accession>
<comment type="caution">
    <text evidence="3">The sequence shown here is derived from an EMBL/GenBank/DDBJ whole genome shotgun (WGS) entry which is preliminary data.</text>
</comment>
<evidence type="ECO:0000313" key="3">
    <source>
        <dbReference type="EMBL" id="MCT7399792.1"/>
    </source>
</evidence>
<sequence>MGKLVIDRGNFTDLTSVSNLFIDEYMPNANGEFVKIYLYLLRLVSGHSTEITTDALADLLCFTESDVERGLSYWERLGLISLSRDEDMHVNGIRMEAYTTNKFYVKSILNSSGSQVSARAVGDTFYGNYEDVNSEPALIESIAPANAIPAKRKYTSKEISAFSKDPRVQQLTFLAQTYLGKTLNSNDVNSILYMIDGLNLSSDFIEYLMEMCISSGNNTLGSIEKSAVNYYKRGITTIDDIKFDTKIRKSIYKSVFKIFGLTDQNAAKKDVNYISKWTETYNFSEDIIVEACNRTIEHTHTASFPYADTILKGWYNNGITELSQVEQLDEEHAKEVSEKFSSLQASKASKASNKSCSASLKKFKNMDERTYDSIELEKMLLSSTNRK</sequence>
<keyword evidence="4" id="KW-1185">Reference proteome</keyword>
<dbReference type="NCBIfam" id="TIGR01446">
    <property type="entry name" value="DnaD_dom"/>
    <property type="match status" value="1"/>
</dbReference>
<name>A0ABT2M2N4_9FIRM</name>
<dbReference type="InterPro" id="IPR006343">
    <property type="entry name" value="DnaB/C_C"/>
</dbReference>
<dbReference type="PIRSF" id="PIRSF033722">
    <property type="entry name" value="DnaD_CA_C3587_prd"/>
    <property type="match status" value="1"/>
</dbReference>
<dbReference type="Pfam" id="PF07261">
    <property type="entry name" value="DnaB_2"/>
    <property type="match status" value="2"/>
</dbReference>
<dbReference type="InterPro" id="IPR034829">
    <property type="entry name" value="DnaD-like_sf"/>
</dbReference>
<gene>
    <name evidence="3" type="ORF">N5B56_11985</name>
</gene>
<reference evidence="3" key="1">
    <citation type="submission" date="2022-09" db="EMBL/GenBank/DDBJ databases">
        <title>Eubacterium sp. LFL-14 isolated from human feces.</title>
        <authorList>
            <person name="Liu F."/>
        </authorList>
    </citation>
    <scope>NUCLEOTIDE SEQUENCE</scope>
    <source>
        <strain evidence="3">LFL-14</strain>
    </source>
</reference>
<feature type="domain" description="DnaB/C C-terminal" evidence="2">
    <location>
        <begin position="174"/>
        <end position="242"/>
    </location>
</feature>
<organism evidence="3 4">
    <name type="scientific">Eubacterium album</name>
    <dbReference type="NCBI Taxonomy" id="2978477"/>
    <lineage>
        <taxon>Bacteria</taxon>
        <taxon>Bacillati</taxon>
        <taxon>Bacillota</taxon>
        <taxon>Clostridia</taxon>
        <taxon>Eubacteriales</taxon>
        <taxon>Eubacteriaceae</taxon>
        <taxon>Eubacterium</taxon>
    </lineage>
</organism>
<evidence type="ECO:0000313" key="4">
    <source>
        <dbReference type="Proteomes" id="UP001431199"/>
    </source>
</evidence>
<dbReference type="RefSeq" id="WP_260979060.1">
    <property type="nucleotide sequence ID" value="NZ_JAODBU010000013.1"/>
</dbReference>
<dbReference type="PANTHER" id="PTHR37293">
    <property type="entry name" value="PHAGE REPLICATION PROTEIN-RELATED"/>
    <property type="match status" value="1"/>
</dbReference>
<dbReference type="InterPro" id="IPR017019">
    <property type="entry name" value="DNA_replication_prd_bac"/>
</dbReference>
<dbReference type="Proteomes" id="UP001431199">
    <property type="component" value="Unassembled WGS sequence"/>
</dbReference>
<dbReference type="InterPro" id="IPR053162">
    <property type="entry name" value="DnaD"/>
</dbReference>